<name>A0A6A5BDX2_NAEFO</name>
<dbReference type="InterPro" id="IPR001054">
    <property type="entry name" value="A/G_cyclase"/>
</dbReference>
<feature type="transmembrane region" description="Helical" evidence="9">
    <location>
        <begin position="384"/>
        <end position="409"/>
    </location>
</feature>
<evidence type="ECO:0000259" key="10">
    <source>
        <dbReference type="PROSITE" id="PS50112"/>
    </source>
</evidence>
<feature type="transmembrane region" description="Helical" evidence="9">
    <location>
        <begin position="1059"/>
        <end position="1079"/>
    </location>
</feature>
<feature type="transmembrane region" description="Helical" evidence="9">
    <location>
        <begin position="767"/>
        <end position="793"/>
    </location>
</feature>
<dbReference type="NCBIfam" id="TIGR00229">
    <property type="entry name" value="sensory_box"/>
    <property type="match status" value="1"/>
</dbReference>
<dbReference type="GeneID" id="68116404"/>
<accession>A0A6A5BDX2</accession>
<protein>
    <recommendedName>
        <fullName evidence="14">Adenylate and Guanylate cyclase catalytic domain containing protein</fullName>
    </recommendedName>
</protein>
<evidence type="ECO:0000256" key="9">
    <source>
        <dbReference type="SAM" id="Phobius"/>
    </source>
</evidence>
<evidence type="ECO:0000256" key="2">
    <source>
        <dbReference type="ARBA" id="ARBA00022692"/>
    </source>
</evidence>
<dbReference type="VEuPathDB" id="AmoebaDB:NfTy_060540"/>
<dbReference type="Pfam" id="PF00211">
    <property type="entry name" value="Guanylate_cyc"/>
    <property type="match status" value="1"/>
</dbReference>
<feature type="transmembrane region" description="Helical" evidence="9">
    <location>
        <begin position="357"/>
        <end position="378"/>
    </location>
</feature>
<dbReference type="GO" id="GO:0035556">
    <property type="term" value="P:intracellular signal transduction"/>
    <property type="evidence" value="ECO:0007669"/>
    <property type="project" value="InterPro"/>
</dbReference>
<dbReference type="InterPro" id="IPR050401">
    <property type="entry name" value="Cyclic_nucleotide_synthase"/>
</dbReference>
<comment type="subcellular location">
    <subcellularLocation>
        <location evidence="1">Membrane</location>
    </subcellularLocation>
</comment>
<dbReference type="VEuPathDB" id="AmoebaDB:FDP41_009187"/>
<dbReference type="OrthoDB" id="10258068at2759"/>
<keyword evidence="4 9" id="KW-1133">Transmembrane helix</keyword>
<dbReference type="PANTHER" id="PTHR11920:SF335">
    <property type="entry name" value="GUANYLATE CYCLASE"/>
    <property type="match status" value="1"/>
</dbReference>
<evidence type="ECO:0000313" key="13">
    <source>
        <dbReference type="Proteomes" id="UP000444721"/>
    </source>
</evidence>
<feature type="transmembrane region" description="Helical" evidence="9">
    <location>
        <begin position="206"/>
        <end position="226"/>
    </location>
</feature>
<feature type="compositionally biased region" description="Polar residues" evidence="8">
    <location>
        <begin position="1715"/>
        <end position="1725"/>
    </location>
</feature>
<evidence type="ECO:0000259" key="11">
    <source>
        <dbReference type="PROSITE" id="PS50125"/>
    </source>
</evidence>
<dbReference type="OMA" id="YIIHACI"/>
<dbReference type="InterPro" id="IPR057352">
    <property type="entry name" value="TPR_TmcB/C"/>
</dbReference>
<dbReference type="Gene3D" id="3.30.450.20">
    <property type="entry name" value="PAS domain"/>
    <property type="match status" value="1"/>
</dbReference>
<dbReference type="SMART" id="SM00044">
    <property type="entry name" value="CYCc"/>
    <property type="match status" value="1"/>
</dbReference>
<dbReference type="VEuPathDB" id="AmoebaDB:NF0105800"/>
<keyword evidence="5 9" id="KW-0472">Membrane</keyword>
<feature type="domain" description="Guanylate cyclase" evidence="11">
    <location>
        <begin position="1497"/>
        <end position="1625"/>
    </location>
</feature>
<dbReference type="SUPFAM" id="SSF55785">
    <property type="entry name" value="PYP-like sensor domain (PAS domain)"/>
    <property type="match status" value="1"/>
</dbReference>
<dbReference type="InterPro" id="IPR035965">
    <property type="entry name" value="PAS-like_dom_sf"/>
</dbReference>
<evidence type="ECO:0000256" key="6">
    <source>
        <dbReference type="ARBA" id="ARBA00023239"/>
    </source>
</evidence>
<dbReference type="PROSITE" id="PS00452">
    <property type="entry name" value="GUANYLATE_CYCLASE_1"/>
    <property type="match status" value="1"/>
</dbReference>
<feature type="region of interest" description="Disordered" evidence="8">
    <location>
        <begin position="1688"/>
        <end position="1765"/>
    </location>
</feature>
<evidence type="ECO:0000313" key="12">
    <source>
        <dbReference type="EMBL" id="KAF0972284.1"/>
    </source>
</evidence>
<sequence length="1796" mass="203716">MMNVEPHNTILQGNSKRRTSNAGLSANLTGVPQFSDNDSVLDTSGFTFPVPEASVVGGGRGPRSGSIADTANTAGSTLLDYYKLSTLAKLEERFFMFLLNLQIKEEATSRKDFFLALVTNMYIMWVTLFVGFFSDYNYGEYGVWIAQALNYPITFGFHHLPYTAALIIACILFSVLMVGVLNLLLAYRSVYTMSKHWPKIKVITRILLGVVCYLSMPFLWLFLGFLDCSYQSSVMLPSHSTEVQVLYRFPDVACYGTTNIAMMVISIISVVTIFCMVFLGMYTLNNSNPRSSLPFLSFNQHGHYLNLLSLNVLFLIMNLVSHNYMIAPALLYLLCRVGLALLFAYRLPFYKRWENALYFGFEMATVGVGICGIISLYVNSFDEWGFGLGLLGMTFGTSICFFIIGWVVLEIYTRYILRDIRTVFYDQLEYGLNQLNNDADVVNTKTVLEKESIKILQIIDETNRNRRLYHFLKFSVKQQAQEDEVIGSIRDLDMVTCFLKGVSTQKSYQNVELLIMAAVVTGSFLGMDINSNTKSLALLRKAKKGHPSLLQRFEIAERTKEVEANSDNERGLLEIKHILHTLEKKEFTLQTLHKAFWKNLLNESVSIGKILSINKQITSLTEECKVTLNGLMANYGNNKTVLRRNAKFLQSFLFEKERADELYEEAAAIEEEESKKYSSSRRKSKAGRYQNKVLPNEGINSAAIRNNNYEEMSYVGDLASNYGRYNNNRALDEESNFDGIENVNDGLQKKEVQFRNALNRQTSHSSLLVFFLALSLLSIVVVSIGFGLSISFAQIMTSSIDLSYDICIPTALPRLFLREIRTQQNFLHLFPQYSHEIRSTGLPNVNSTEEFHKSHVHRMRKYSNVLGNLKLIAATRFSESLIQDFTNTDYYLFTPVIYNDNNSTNPQEYVQYRKSSISEITDQLIFYTQNFLTYTIHDYNRTTDSADFLFYWSNRINQSAAYDAYCSQFSNRNQVIVNTSSNQFLAFYATAISIYVTCSVIVVVISLIHLKSLRSTIKFLTKNLPHDVAGKIFSQLEKKSDEEIDVKEMSFISKPETSIVIAVLITIAVTVLCITLMFAEMNLNSSASETAIRHITYGVHILRTANNIAFRLSEMFSFLRYPYKFYLNDDRLMTKKELDDFHVQHKELTGIIADAWNELYYRNAFRMYDELAAILVPSNCTYPNITTQYSCLPMSDLIVKLISSANRFGEDLYYSNYQLIDLFTGLLKHYEMTSVLMDRMVTLFSLYTKLSSRPSFSITITFSLFGYLSVLGMTYFAYSLLTDFWRQKQQLRIMLNYVPVDDLEENEELKNFALFDELPSQLKFSRAKTDDKGDGKIRSILNSAVDGAILCNHKGDIELFNPTAQNMFGMNNSDVLGQPLLKLFDPSDTENYQKLSQIIQKTITNAQPMGETLEIGCLRKNQSKFPAKVNIVASIYNKKPLISCFIRDFTPEKKQNLLLAEEKKKSETLLLNIMPEAVASRLKSGETFIAEKFNDVTVFFSDMVGFTRISSGMNPSELVYMLNTIVNGFDLLTEKYTLEKIKTIGDAYFCVGGINGNTQSDHPDRTLKFAIETMAVIRDYNLNGKTNVNIRVGIHTGPVIAGVIGIKKFAYDLWGDTINTASRMESTGIPGRIQISRQTYERVHDLGFQFEERKIDVKGKGLCQTYLLKPKHHVNPLDMQYDDATPTLISSSSFGEMPPPSSSPTHAASSSSPTNQAQLQPAASFTSENVTTNQVTETTTNNGTLEQRPLRPLKRILRQDVNNESRSALGFLSENKSLTSLDESVTLPSSSTDQKN</sequence>
<comment type="similarity">
    <text evidence="7">Belongs to the adenylyl cyclase class-4/guanylyl cyclase family.</text>
</comment>
<dbReference type="InterPro" id="IPR000014">
    <property type="entry name" value="PAS"/>
</dbReference>
<dbReference type="PROSITE" id="PS50125">
    <property type="entry name" value="GUANYLATE_CYCLASE_2"/>
    <property type="match status" value="1"/>
</dbReference>
<dbReference type="GO" id="GO:0000166">
    <property type="term" value="F:nucleotide binding"/>
    <property type="evidence" value="ECO:0007669"/>
    <property type="project" value="UniProtKB-KW"/>
</dbReference>
<keyword evidence="6 7" id="KW-0456">Lyase</keyword>
<evidence type="ECO:0000256" key="7">
    <source>
        <dbReference type="RuleBase" id="RU000405"/>
    </source>
</evidence>
<feature type="compositionally biased region" description="Low complexity" evidence="8">
    <location>
        <begin position="1703"/>
        <end position="1714"/>
    </location>
</feature>
<dbReference type="SUPFAM" id="SSF55073">
    <property type="entry name" value="Nucleotide cyclase"/>
    <property type="match status" value="1"/>
</dbReference>
<dbReference type="GO" id="GO:0001653">
    <property type="term" value="F:peptide receptor activity"/>
    <property type="evidence" value="ECO:0007669"/>
    <property type="project" value="TreeGrafter"/>
</dbReference>
<feature type="transmembrane region" description="Helical" evidence="9">
    <location>
        <begin position="260"/>
        <end position="282"/>
    </location>
</feature>
<dbReference type="Gene3D" id="3.30.70.1230">
    <property type="entry name" value="Nucleotide cyclase"/>
    <property type="match status" value="1"/>
</dbReference>
<dbReference type="InterPro" id="IPR029787">
    <property type="entry name" value="Nucleotide_cyclase"/>
</dbReference>
<keyword evidence="13" id="KW-1185">Reference proteome</keyword>
<dbReference type="CDD" id="cd00130">
    <property type="entry name" value="PAS"/>
    <property type="match status" value="1"/>
</dbReference>
<feature type="transmembrane region" description="Helical" evidence="9">
    <location>
        <begin position="162"/>
        <end position="185"/>
    </location>
</feature>
<dbReference type="PANTHER" id="PTHR11920">
    <property type="entry name" value="GUANYLYL CYCLASE"/>
    <property type="match status" value="1"/>
</dbReference>
<dbReference type="Pfam" id="PF25474">
    <property type="entry name" value="TPR_TmcB"/>
    <property type="match status" value="1"/>
</dbReference>
<feature type="transmembrane region" description="Helical" evidence="9">
    <location>
        <begin position="113"/>
        <end position="134"/>
    </location>
</feature>
<dbReference type="GO" id="GO:0005886">
    <property type="term" value="C:plasma membrane"/>
    <property type="evidence" value="ECO:0007669"/>
    <property type="project" value="TreeGrafter"/>
</dbReference>
<dbReference type="EMBL" id="VFQX01000068">
    <property type="protein sequence ID" value="KAF0972284.1"/>
    <property type="molecule type" value="Genomic_DNA"/>
</dbReference>
<dbReference type="GO" id="GO:0004016">
    <property type="term" value="F:adenylate cyclase activity"/>
    <property type="evidence" value="ECO:0007669"/>
    <property type="project" value="TreeGrafter"/>
</dbReference>
<evidence type="ECO:0000256" key="3">
    <source>
        <dbReference type="ARBA" id="ARBA00022741"/>
    </source>
</evidence>
<evidence type="ECO:0000256" key="1">
    <source>
        <dbReference type="ARBA" id="ARBA00004370"/>
    </source>
</evidence>
<gene>
    <name evidence="12" type="ORF">FDP41_009187</name>
</gene>
<dbReference type="Pfam" id="PF13426">
    <property type="entry name" value="PAS_9"/>
    <property type="match status" value="1"/>
</dbReference>
<dbReference type="SMART" id="SM00091">
    <property type="entry name" value="PAS"/>
    <property type="match status" value="1"/>
</dbReference>
<dbReference type="RefSeq" id="XP_044556999.1">
    <property type="nucleotide sequence ID" value="XM_044713118.1"/>
</dbReference>
<feature type="transmembrane region" description="Helical" evidence="9">
    <location>
        <begin position="326"/>
        <end position="345"/>
    </location>
</feature>
<feature type="compositionally biased region" description="Low complexity" evidence="8">
    <location>
        <begin position="1726"/>
        <end position="1744"/>
    </location>
</feature>
<reference evidence="12 13" key="1">
    <citation type="journal article" date="2019" name="Sci. Rep.">
        <title>Nanopore sequencing improves the draft genome of the human pathogenic amoeba Naegleria fowleri.</title>
        <authorList>
            <person name="Liechti N."/>
            <person name="Schurch N."/>
            <person name="Bruggmann R."/>
            <person name="Wittwer M."/>
        </authorList>
    </citation>
    <scope>NUCLEOTIDE SEQUENCE [LARGE SCALE GENOMIC DNA]</scope>
    <source>
        <strain evidence="12 13">ATCC 30894</strain>
    </source>
</reference>
<evidence type="ECO:0000256" key="4">
    <source>
        <dbReference type="ARBA" id="ARBA00022989"/>
    </source>
</evidence>
<evidence type="ECO:0000256" key="5">
    <source>
        <dbReference type="ARBA" id="ARBA00023136"/>
    </source>
</evidence>
<evidence type="ECO:0008006" key="14">
    <source>
        <dbReference type="Google" id="ProtNLM"/>
    </source>
</evidence>
<organism evidence="12 13">
    <name type="scientific">Naegleria fowleri</name>
    <name type="common">Brain eating amoeba</name>
    <dbReference type="NCBI Taxonomy" id="5763"/>
    <lineage>
        <taxon>Eukaryota</taxon>
        <taxon>Discoba</taxon>
        <taxon>Heterolobosea</taxon>
        <taxon>Tetramitia</taxon>
        <taxon>Eutetramitia</taxon>
        <taxon>Vahlkampfiidae</taxon>
        <taxon>Naegleria</taxon>
    </lineage>
</organism>
<keyword evidence="2 9" id="KW-0812">Transmembrane</keyword>
<keyword evidence="3" id="KW-0547">Nucleotide-binding</keyword>
<feature type="transmembrane region" description="Helical" evidence="9">
    <location>
        <begin position="985"/>
        <end position="1010"/>
    </location>
</feature>
<dbReference type="Proteomes" id="UP000444721">
    <property type="component" value="Unassembled WGS sequence"/>
</dbReference>
<feature type="domain" description="PAS" evidence="10">
    <location>
        <begin position="1333"/>
        <end position="1406"/>
    </location>
</feature>
<comment type="caution">
    <text evidence="12">The sequence shown here is derived from an EMBL/GenBank/DDBJ whole genome shotgun (WGS) entry which is preliminary data.</text>
</comment>
<evidence type="ECO:0000256" key="8">
    <source>
        <dbReference type="SAM" id="MobiDB-lite"/>
    </source>
</evidence>
<dbReference type="GO" id="GO:0007168">
    <property type="term" value="P:receptor guanylyl cyclase signaling pathway"/>
    <property type="evidence" value="ECO:0007669"/>
    <property type="project" value="TreeGrafter"/>
</dbReference>
<proteinExistence type="inferred from homology"/>
<dbReference type="PROSITE" id="PS50112">
    <property type="entry name" value="PAS"/>
    <property type="match status" value="1"/>
</dbReference>
<feature type="transmembrane region" description="Helical" evidence="9">
    <location>
        <begin position="303"/>
        <end position="320"/>
    </location>
</feature>
<dbReference type="GO" id="GO:0004383">
    <property type="term" value="F:guanylate cyclase activity"/>
    <property type="evidence" value="ECO:0007669"/>
    <property type="project" value="TreeGrafter"/>
</dbReference>
<dbReference type="CDD" id="cd07302">
    <property type="entry name" value="CHD"/>
    <property type="match status" value="1"/>
</dbReference>
<dbReference type="VEuPathDB" id="AmoebaDB:NF0043090"/>
<dbReference type="InterPro" id="IPR018297">
    <property type="entry name" value="A/G_cyclase_CS"/>
</dbReference>